<dbReference type="Gene3D" id="3.30.1490.20">
    <property type="entry name" value="ATP-grasp fold, A domain"/>
    <property type="match status" value="1"/>
</dbReference>
<feature type="domain" description="ATP-grasp" evidence="2">
    <location>
        <begin position="103"/>
        <end position="286"/>
    </location>
</feature>
<sequence>MKLILITTQSDLEENNRIAEEARKLGYDFELQDLKKFEFGIIDGKIDTVNYSAEGGDIIIIRGVFNSIKAISAHIEGLRMKGVKVFDNNFLIHKYSINKLADMLKLAHARLNVPDLYHVHAFDNYPKYAERLGFPVILKLTRTGKGAGVYKLNSMEELKNFIERVDELGVEAKTYLIQKYIPYKFDLRILIIGSNVYTMRRIPKEGEFRANFSLGGSVELYDLDLEGEILARRALEAVGLKVGGVDMLIAADGKRYILEVNHTPGMLGMEKATGKNITRNYLDYAIAKAV</sequence>
<dbReference type="PROSITE" id="PS50975">
    <property type="entry name" value="ATP_GRASP"/>
    <property type="match status" value="1"/>
</dbReference>
<proteinExistence type="predicted"/>
<dbReference type="EMBL" id="MGGL01000003">
    <property type="protein sequence ID" value="OGM27645.1"/>
    <property type="molecule type" value="Genomic_DNA"/>
</dbReference>
<protein>
    <recommendedName>
        <fullName evidence="2">ATP-grasp domain-containing protein</fullName>
    </recommendedName>
</protein>
<evidence type="ECO:0000313" key="4">
    <source>
        <dbReference type="Proteomes" id="UP000179221"/>
    </source>
</evidence>
<dbReference type="Pfam" id="PF08443">
    <property type="entry name" value="RimK"/>
    <property type="match status" value="1"/>
</dbReference>
<dbReference type="GO" id="GO:0016879">
    <property type="term" value="F:ligase activity, forming carbon-nitrogen bonds"/>
    <property type="evidence" value="ECO:0007669"/>
    <property type="project" value="TreeGrafter"/>
</dbReference>
<dbReference type="AlphaFoldDB" id="A0A1F7YM76"/>
<dbReference type="SUPFAM" id="SSF56059">
    <property type="entry name" value="Glutathione synthetase ATP-binding domain-like"/>
    <property type="match status" value="1"/>
</dbReference>
<dbReference type="Gene3D" id="3.30.470.20">
    <property type="entry name" value="ATP-grasp fold, B domain"/>
    <property type="match status" value="1"/>
</dbReference>
<accession>A0A1F7YM76</accession>
<gene>
    <name evidence="3" type="ORF">A2628_04195</name>
</gene>
<keyword evidence="1" id="KW-0067">ATP-binding</keyword>
<dbReference type="PANTHER" id="PTHR21621">
    <property type="entry name" value="RIBOSOMAL PROTEIN S6 MODIFICATION PROTEIN"/>
    <property type="match status" value="1"/>
</dbReference>
<evidence type="ECO:0000256" key="1">
    <source>
        <dbReference type="PROSITE-ProRule" id="PRU00409"/>
    </source>
</evidence>
<dbReference type="GO" id="GO:0046872">
    <property type="term" value="F:metal ion binding"/>
    <property type="evidence" value="ECO:0007669"/>
    <property type="project" value="InterPro"/>
</dbReference>
<reference evidence="3 4" key="1">
    <citation type="journal article" date="2016" name="Nat. Commun.">
        <title>Thousands of microbial genomes shed light on interconnected biogeochemical processes in an aquifer system.</title>
        <authorList>
            <person name="Anantharaman K."/>
            <person name="Brown C.T."/>
            <person name="Hug L.A."/>
            <person name="Sharon I."/>
            <person name="Castelle C.J."/>
            <person name="Probst A.J."/>
            <person name="Thomas B.C."/>
            <person name="Singh A."/>
            <person name="Wilkins M.J."/>
            <person name="Karaoz U."/>
            <person name="Brodie E.L."/>
            <person name="Williams K.H."/>
            <person name="Hubbard S.S."/>
            <person name="Banfield J.F."/>
        </authorList>
    </citation>
    <scope>NUCLEOTIDE SEQUENCE [LARGE SCALE GENOMIC DNA]</scope>
</reference>
<name>A0A1F7YM76_9BACT</name>
<comment type="caution">
    <text evidence="3">The sequence shown here is derived from an EMBL/GenBank/DDBJ whole genome shotgun (WGS) entry which is preliminary data.</text>
</comment>
<dbReference type="InterPro" id="IPR011761">
    <property type="entry name" value="ATP-grasp"/>
</dbReference>
<evidence type="ECO:0000313" key="3">
    <source>
        <dbReference type="EMBL" id="OGM27645.1"/>
    </source>
</evidence>
<dbReference type="Proteomes" id="UP000179221">
    <property type="component" value="Unassembled WGS sequence"/>
</dbReference>
<dbReference type="InterPro" id="IPR013651">
    <property type="entry name" value="ATP-grasp_RimK-type"/>
</dbReference>
<evidence type="ECO:0000259" key="2">
    <source>
        <dbReference type="PROSITE" id="PS50975"/>
    </source>
</evidence>
<organism evidence="3 4">
    <name type="scientific">Candidatus Woesebacteria bacterium RIFCSPHIGHO2_01_FULL_40_22</name>
    <dbReference type="NCBI Taxonomy" id="1802499"/>
    <lineage>
        <taxon>Bacteria</taxon>
        <taxon>Candidatus Woeseibacteriota</taxon>
    </lineage>
</organism>
<dbReference type="Gene3D" id="3.40.50.20">
    <property type="match status" value="1"/>
</dbReference>
<dbReference type="GO" id="GO:0005737">
    <property type="term" value="C:cytoplasm"/>
    <property type="evidence" value="ECO:0007669"/>
    <property type="project" value="TreeGrafter"/>
</dbReference>
<dbReference type="GO" id="GO:0005524">
    <property type="term" value="F:ATP binding"/>
    <property type="evidence" value="ECO:0007669"/>
    <property type="project" value="UniProtKB-UniRule"/>
</dbReference>
<keyword evidence="1" id="KW-0547">Nucleotide-binding</keyword>
<dbReference type="PANTHER" id="PTHR21621:SF0">
    <property type="entry name" value="BETA-CITRYLGLUTAMATE SYNTHASE B-RELATED"/>
    <property type="match status" value="1"/>
</dbReference>
<dbReference type="InterPro" id="IPR013815">
    <property type="entry name" value="ATP_grasp_subdomain_1"/>
</dbReference>